<comment type="similarity">
    <text evidence="3">Belongs to the nitroreductase family.</text>
</comment>
<dbReference type="GO" id="GO:0005634">
    <property type="term" value="C:nucleus"/>
    <property type="evidence" value="ECO:0007669"/>
    <property type="project" value="UniProtKB-SubCell"/>
</dbReference>
<dbReference type="Pfam" id="PF00881">
    <property type="entry name" value="Nitroreductase"/>
    <property type="match status" value="1"/>
</dbReference>
<dbReference type="GO" id="GO:0005737">
    <property type="term" value="C:cytoplasm"/>
    <property type="evidence" value="ECO:0007669"/>
    <property type="project" value="UniProtKB-SubCell"/>
</dbReference>
<evidence type="ECO:0000256" key="1">
    <source>
        <dbReference type="ARBA" id="ARBA00004123"/>
    </source>
</evidence>
<dbReference type="GO" id="GO:0016491">
    <property type="term" value="F:oxidoreductase activity"/>
    <property type="evidence" value="ECO:0007669"/>
    <property type="project" value="UniProtKB-KW"/>
</dbReference>
<dbReference type="Proteomes" id="UP000288859">
    <property type="component" value="Unassembled WGS sequence"/>
</dbReference>
<dbReference type="OrthoDB" id="2138173at2759"/>
<dbReference type="PANTHER" id="PTHR43035">
    <property type="entry name" value="FATTY ACID REPRESSION MUTANT PROTEIN 2-RELATED"/>
    <property type="match status" value="1"/>
</dbReference>
<comment type="subcellular location">
    <subcellularLocation>
        <location evidence="2">Cytoplasm</location>
    </subcellularLocation>
    <subcellularLocation>
        <location evidence="1">Nucleus</location>
    </subcellularLocation>
</comment>
<proteinExistence type="inferred from homology"/>
<accession>A0A438N5P0</accession>
<comment type="caution">
    <text evidence="8">The sequence shown here is derived from an EMBL/GenBank/DDBJ whole genome shotgun (WGS) entry which is preliminary data.</text>
</comment>
<evidence type="ECO:0000256" key="2">
    <source>
        <dbReference type="ARBA" id="ARBA00004496"/>
    </source>
</evidence>
<keyword evidence="5" id="KW-0560">Oxidoreductase</keyword>
<organism evidence="8 9">
    <name type="scientific">Exophiala mesophila</name>
    <name type="common">Black yeast-like fungus</name>
    <dbReference type="NCBI Taxonomy" id="212818"/>
    <lineage>
        <taxon>Eukaryota</taxon>
        <taxon>Fungi</taxon>
        <taxon>Dikarya</taxon>
        <taxon>Ascomycota</taxon>
        <taxon>Pezizomycotina</taxon>
        <taxon>Eurotiomycetes</taxon>
        <taxon>Chaetothyriomycetidae</taxon>
        <taxon>Chaetothyriales</taxon>
        <taxon>Herpotrichiellaceae</taxon>
        <taxon>Exophiala</taxon>
    </lineage>
</organism>
<keyword evidence="4" id="KW-0963">Cytoplasm</keyword>
<evidence type="ECO:0000313" key="9">
    <source>
        <dbReference type="Proteomes" id="UP000288859"/>
    </source>
</evidence>
<dbReference type="GO" id="GO:0034599">
    <property type="term" value="P:cellular response to oxidative stress"/>
    <property type="evidence" value="ECO:0007669"/>
    <property type="project" value="InterPro"/>
</dbReference>
<name>A0A438N5P0_EXOME</name>
<dbReference type="Gene3D" id="3.40.109.10">
    <property type="entry name" value="NADH Oxidase"/>
    <property type="match status" value="1"/>
</dbReference>
<reference evidence="8 9" key="1">
    <citation type="submission" date="2017-03" db="EMBL/GenBank/DDBJ databases">
        <title>Genomes of endolithic fungi from Antarctica.</title>
        <authorList>
            <person name="Coleine C."/>
            <person name="Masonjones S."/>
            <person name="Stajich J.E."/>
        </authorList>
    </citation>
    <scope>NUCLEOTIDE SEQUENCE [LARGE SCALE GENOMIC DNA]</scope>
    <source>
        <strain evidence="8 9">CCFEE 6314</strain>
    </source>
</reference>
<dbReference type="CDD" id="cd02140">
    <property type="entry name" value="Frm2-like"/>
    <property type="match status" value="1"/>
</dbReference>
<dbReference type="SUPFAM" id="SSF55469">
    <property type="entry name" value="FMN-dependent nitroreductase-like"/>
    <property type="match status" value="1"/>
</dbReference>
<evidence type="ECO:0000256" key="5">
    <source>
        <dbReference type="ARBA" id="ARBA00023002"/>
    </source>
</evidence>
<dbReference type="AlphaFoldDB" id="A0A438N5P0"/>
<evidence type="ECO:0000259" key="7">
    <source>
        <dbReference type="Pfam" id="PF00881"/>
    </source>
</evidence>
<dbReference type="InterPro" id="IPR029479">
    <property type="entry name" value="Nitroreductase"/>
</dbReference>
<evidence type="ECO:0000256" key="4">
    <source>
        <dbReference type="ARBA" id="ARBA00022490"/>
    </source>
</evidence>
<dbReference type="FunFam" id="3.40.109.10:FF:000001">
    <property type="entry name" value="Nitroreductase family"/>
    <property type="match status" value="1"/>
</dbReference>
<dbReference type="InterPro" id="IPR000415">
    <property type="entry name" value="Nitroreductase-like"/>
</dbReference>
<evidence type="ECO:0000256" key="6">
    <source>
        <dbReference type="ARBA" id="ARBA00023242"/>
    </source>
</evidence>
<dbReference type="EMBL" id="NAJM01000019">
    <property type="protein sequence ID" value="RVX71058.1"/>
    <property type="molecule type" value="Genomic_DNA"/>
</dbReference>
<dbReference type="PANTHER" id="PTHR43035:SF1">
    <property type="entry name" value="FATTY ACID REPRESSION MUTANT PROTEIN 2-RELATED"/>
    <property type="match status" value="1"/>
</dbReference>
<dbReference type="InterPro" id="IPR033877">
    <property type="entry name" value="Frm2/Hbn1"/>
</dbReference>
<keyword evidence="6" id="KW-0539">Nucleus</keyword>
<evidence type="ECO:0000256" key="3">
    <source>
        <dbReference type="ARBA" id="ARBA00007118"/>
    </source>
</evidence>
<protein>
    <recommendedName>
        <fullName evidence="7">Nitroreductase domain-containing protein</fullName>
    </recommendedName>
</protein>
<gene>
    <name evidence="8" type="ORF">B0A52_03423</name>
</gene>
<dbReference type="VEuPathDB" id="FungiDB:PV10_03420"/>
<sequence length="208" mass="23426">MSTTTIQTILDAILQRRSNYNLQNTSPIPDSEIQQIITHAILHVPSAFNAQTTRVILLLGQEHHHLWEGIVKEILSGIVPGEAFATTEKKLNAFRDAYATILFFEDQASVRSYQEKFSLYADRFPVWASESSGMHQYAIWTALAVQGLAANLQHYNPLIDQKVAARWNVAPKWKLVSQMVIGTPLSPPSTSKTFLPVNERFRTYGSVE</sequence>
<evidence type="ECO:0000313" key="8">
    <source>
        <dbReference type="EMBL" id="RVX71058.1"/>
    </source>
</evidence>
<feature type="domain" description="Nitroreductase" evidence="7">
    <location>
        <begin position="13"/>
        <end position="182"/>
    </location>
</feature>